<dbReference type="PANTHER" id="PTHR19932:SF10">
    <property type="entry name" value="WD REPEAT AND HMG-BOX DNA-BINDING PROTEIN 1"/>
    <property type="match status" value="1"/>
</dbReference>
<dbReference type="GO" id="GO:0003677">
    <property type="term" value="F:DNA binding"/>
    <property type="evidence" value="ECO:0007669"/>
    <property type="project" value="UniProtKB-KW"/>
</dbReference>
<dbReference type="PANTHER" id="PTHR19932">
    <property type="entry name" value="WD REPEAT AND HMG-BOX DNA BINDING PROTEIN"/>
    <property type="match status" value="1"/>
</dbReference>
<comment type="caution">
    <text evidence="10">The sequence shown here is derived from an EMBL/GenBank/DDBJ whole genome shotgun (WGS) entry which is preliminary data.</text>
</comment>
<dbReference type="PROSITE" id="PS50294">
    <property type="entry name" value="WD_REPEATS_REGION"/>
    <property type="match status" value="1"/>
</dbReference>
<dbReference type="SUPFAM" id="SSF50978">
    <property type="entry name" value="WD40 repeat-like"/>
    <property type="match status" value="1"/>
</dbReference>
<evidence type="ECO:0000313" key="11">
    <source>
        <dbReference type="Proteomes" id="UP001151699"/>
    </source>
</evidence>
<evidence type="ECO:0000259" key="8">
    <source>
        <dbReference type="Pfam" id="PF20946"/>
    </source>
</evidence>
<dbReference type="SMART" id="SM00320">
    <property type="entry name" value="WD40"/>
    <property type="match status" value="4"/>
</dbReference>
<dbReference type="InterPro" id="IPR057646">
    <property type="entry name" value="WD40_WDHD1_1st"/>
</dbReference>
<evidence type="ECO:0000256" key="6">
    <source>
        <dbReference type="SAM" id="MobiDB-lite"/>
    </source>
</evidence>
<dbReference type="InterPro" id="IPR036910">
    <property type="entry name" value="HMG_box_dom_sf"/>
</dbReference>
<dbReference type="InterPro" id="IPR022100">
    <property type="entry name" value="WDHD1/CFT4_beta-prop_2nd"/>
</dbReference>
<feature type="domain" description="WDHD1/CFT4 helical bundle" evidence="8">
    <location>
        <begin position="685"/>
        <end position="752"/>
    </location>
</feature>
<dbReference type="GO" id="GO:0043596">
    <property type="term" value="C:nuclear replication fork"/>
    <property type="evidence" value="ECO:0007669"/>
    <property type="project" value="TreeGrafter"/>
</dbReference>
<dbReference type="Pfam" id="PF20946">
    <property type="entry name" value="Ctf4_C"/>
    <property type="match status" value="1"/>
</dbReference>
<dbReference type="InterPro" id="IPR048591">
    <property type="entry name" value="WDHD1/CFT4_hel"/>
</dbReference>
<dbReference type="Gene3D" id="2.130.10.10">
    <property type="entry name" value="YVTN repeat-like/Quinoprotein amine dehydrogenase"/>
    <property type="match status" value="2"/>
</dbReference>
<name>A0A9Q0S5S6_9DIPT</name>
<dbReference type="Pfam" id="PF24817">
    <property type="entry name" value="WD40_WDHD1_1st"/>
    <property type="match status" value="1"/>
</dbReference>
<dbReference type="AlphaFoldDB" id="A0A9Q0S5S6"/>
<feature type="repeat" description="WD" evidence="5">
    <location>
        <begin position="130"/>
        <end position="170"/>
    </location>
</feature>
<feature type="region of interest" description="Disordered" evidence="6">
    <location>
        <begin position="918"/>
        <end position="938"/>
    </location>
</feature>
<reference evidence="10" key="1">
    <citation type="submission" date="2022-07" db="EMBL/GenBank/DDBJ databases">
        <authorList>
            <person name="Trinca V."/>
            <person name="Uliana J.V.C."/>
            <person name="Torres T.T."/>
            <person name="Ward R.J."/>
            <person name="Monesi N."/>
        </authorList>
    </citation>
    <scope>NUCLEOTIDE SEQUENCE</scope>
    <source>
        <strain evidence="10">HSMRA1968</strain>
        <tissue evidence="10">Whole embryos</tissue>
    </source>
</reference>
<protein>
    <submittedName>
        <fullName evidence="10">WD repeat and HMG-box DNA-binding protein 1</fullName>
    </submittedName>
</protein>
<evidence type="ECO:0000256" key="5">
    <source>
        <dbReference type="PROSITE-ProRule" id="PRU00221"/>
    </source>
</evidence>
<feature type="domain" description="WDHD1/CFT4 second beta-propeller" evidence="7">
    <location>
        <begin position="388"/>
        <end position="663"/>
    </location>
</feature>
<organism evidence="10 11">
    <name type="scientific">Pseudolycoriella hygida</name>
    <dbReference type="NCBI Taxonomy" id="35572"/>
    <lineage>
        <taxon>Eukaryota</taxon>
        <taxon>Metazoa</taxon>
        <taxon>Ecdysozoa</taxon>
        <taxon>Arthropoda</taxon>
        <taxon>Hexapoda</taxon>
        <taxon>Insecta</taxon>
        <taxon>Pterygota</taxon>
        <taxon>Neoptera</taxon>
        <taxon>Endopterygota</taxon>
        <taxon>Diptera</taxon>
        <taxon>Nematocera</taxon>
        <taxon>Sciaroidea</taxon>
        <taxon>Sciaridae</taxon>
        <taxon>Pseudolycoriella</taxon>
    </lineage>
</organism>
<evidence type="ECO:0000313" key="10">
    <source>
        <dbReference type="EMBL" id="KAJ6644470.1"/>
    </source>
</evidence>
<evidence type="ECO:0000256" key="1">
    <source>
        <dbReference type="ARBA" id="ARBA00004123"/>
    </source>
</evidence>
<dbReference type="GO" id="GO:0006261">
    <property type="term" value="P:DNA-templated DNA replication"/>
    <property type="evidence" value="ECO:0007669"/>
    <property type="project" value="TreeGrafter"/>
</dbReference>
<evidence type="ECO:0000259" key="9">
    <source>
        <dbReference type="Pfam" id="PF24817"/>
    </source>
</evidence>
<dbReference type="PROSITE" id="PS00678">
    <property type="entry name" value="WD_REPEATS_1"/>
    <property type="match status" value="1"/>
</dbReference>
<proteinExistence type="predicted"/>
<sequence length="938" mass="103270">MPFKRSLMRYAHSAGHTHCCYTADGERIITSGSDGDIRIWQGIDDDDPNSECIGEFVLCIAHYGDRLLASTDLNTVQAYTYPERNRDGTEFTFTAPVTTIKVDSKFIAAGSEDTVIKVVPVDKSEEFFELTGHEGPILKIDTSPKGLLASSSGDGTIRIWDLKERKEIKVIKGFETASSFYNAKTFVTPSFEPTKGSHLAYVQGKQVQVLETVNWSKTVTLKDDKISSNYTVCSFSPCGKYIAAGTQTAEISVWEVRSGDVIKGETKASEAHRITALDWNPANNGEFAYTDNTGQLGTIIDCYNIDENILEIGIDENGSVDNDVDFGDIQFDKDDEDNENCISLERLKNETLGLAKSDDDDLLERKSNRSDSVAEVRIPNTSTAMQSAFQSSSTPAHLEHRYMVWNNVGIVKAHTDGDESTIGVEFHDASVHHDIHISNYLNHTMAALSSSVLALACDTPSKLVCIALSAGSREWSISLPDCEEIIAIGASEKLVAIATDVNNLRVFSVMGTQRELICLPGPVVAVAGHGDSIMAAFHAGSPINGYQNISIMLMQAIGLSVRCREFRIGLTPCTKLTWLGFSDRGSPVCNDTMGTVRMYNLKGNYWTIVCDMNKHIKNASDTFFIVDVSEHNQIVRAILCRGGAYPMTTPKPLVTELPMQIPLCDMESDKSELEESLLRNASLLIDNSEANLREIAIKLFAIACRSENEVRAKELVEMIASPNLLSIAIKYANKLGRIHLSAKLTELLPQMEEQEQLKEKRCNEIEMEAINLLQSSPMNASLMLAQKDKSSSLTIAPKPILSSQGKRNPFKRGGGGAAKLISNPLSHLTDKAIGFNDSQSQGSESLNGLHPLENDETINNENIENESQNLVSTTTPPKFMDWYKEHKEELQSQNPDAIAAELTKIAMRQFKALQSATKSIKRRAEDDEGAANKLTKYN</sequence>
<dbReference type="Pfam" id="PF12341">
    <property type="entry name" value="Mcl1_mid"/>
    <property type="match status" value="1"/>
</dbReference>
<dbReference type="EMBL" id="WJQU01000002">
    <property type="protein sequence ID" value="KAJ6644470.1"/>
    <property type="molecule type" value="Genomic_DNA"/>
</dbReference>
<dbReference type="InterPro" id="IPR019775">
    <property type="entry name" value="WD40_repeat_CS"/>
</dbReference>
<dbReference type="InterPro" id="IPR001680">
    <property type="entry name" value="WD40_rpt"/>
</dbReference>
<dbReference type="GO" id="GO:0006281">
    <property type="term" value="P:DNA repair"/>
    <property type="evidence" value="ECO:0007669"/>
    <property type="project" value="TreeGrafter"/>
</dbReference>
<dbReference type="GO" id="GO:0003682">
    <property type="term" value="F:chromatin binding"/>
    <property type="evidence" value="ECO:0007669"/>
    <property type="project" value="TreeGrafter"/>
</dbReference>
<dbReference type="InterPro" id="IPR036322">
    <property type="entry name" value="WD40_repeat_dom_sf"/>
</dbReference>
<evidence type="ECO:0000256" key="4">
    <source>
        <dbReference type="ARBA" id="ARBA00023242"/>
    </source>
</evidence>
<keyword evidence="2 5" id="KW-0853">WD repeat</keyword>
<accession>A0A9Q0S5S6</accession>
<keyword evidence="10" id="KW-0238">DNA-binding</keyword>
<dbReference type="Gene3D" id="1.10.30.10">
    <property type="entry name" value="High mobility group box domain"/>
    <property type="match status" value="1"/>
</dbReference>
<keyword evidence="3" id="KW-0677">Repeat</keyword>
<feature type="domain" description="WDHD1 first WD40" evidence="9">
    <location>
        <begin position="9"/>
        <end position="298"/>
    </location>
</feature>
<dbReference type="InterPro" id="IPR015943">
    <property type="entry name" value="WD40/YVTN_repeat-like_dom_sf"/>
</dbReference>
<feature type="repeat" description="WD" evidence="5">
    <location>
        <begin position="9"/>
        <end position="41"/>
    </location>
</feature>
<keyword evidence="4" id="KW-0539">Nucleus</keyword>
<gene>
    <name evidence="10" type="primary">wdhd1</name>
    <name evidence="10" type="ORF">Bhyg_09439</name>
</gene>
<evidence type="ECO:0000259" key="7">
    <source>
        <dbReference type="Pfam" id="PF12341"/>
    </source>
</evidence>
<evidence type="ECO:0000256" key="2">
    <source>
        <dbReference type="ARBA" id="ARBA00022574"/>
    </source>
</evidence>
<dbReference type="SUPFAM" id="SSF82171">
    <property type="entry name" value="DPP6 N-terminal domain-like"/>
    <property type="match status" value="1"/>
</dbReference>
<evidence type="ECO:0000256" key="3">
    <source>
        <dbReference type="ARBA" id="ARBA00022737"/>
    </source>
</evidence>
<dbReference type="PROSITE" id="PS50082">
    <property type="entry name" value="WD_REPEATS_2"/>
    <property type="match status" value="2"/>
</dbReference>
<dbReference type="Proteomes" id="UP001151699">
    <property type="component" value="Chromosome B"/>
</dbReference>
<dbReference type="OrthoDB" id="427368at2759"/>
<comment type="subcellular location">
    <subcellularLocation>
        <location evidence="1">Nucleus</location>
    </subcellularLocation>
</comment>
<keyword evidence="11" id="KW-1185">Reference proteome</keyword>
<dbReference type="GO" id="GO:0000278">
    <property type="term" value="P:mitotic cell cycle"/>
    <property type="evidence" value="ECO:0007669"/>
    <property type="project" value="TreeGrafter"/>
</dbReference>